<dbReference type="GO" id="GO:0016020">
    <property type="term" value="C:membrane"/>
    <property type="evidence" value="ECO:0007669"/>
    <property type="project" value="UniProtKB-SubCell"/>
</dbReference>
<dbReference type="Proteomes" id="UP001529510">
    <property type="component" value="Unassembled WGS sequence"/>
</dbReference>
<evidence type="ECO:0000256" key="3">
    <source>
        <dbReference type="ARBA" id="ARBA00022588"/>
    </source>
</evidence>
<dbReference type="PANTHER" id="PTHR31463">
    <property type="entry name" value="MACROPHAGE-EXPRESSED GENE 1 PROTEIN"/>
    <property type="match status" value="1"/>
</dbReference>
<keyword evidence="2" id="KW-1134">Transmembrane beta strand</keyword>
<dbReference type="PANTHER" id="PTHR31463:SF4">
    <property type="entry name" value="MACROPHAGE-EXPRESSED GENE 1 PROTEIN"/>
    <property type="match status" value="1"/>
</dbReference>
<reference evidence="11 12" key="1">
    <citation type="submission" date="2024-05" db="EMBL/GenBank/DDBJ databases">
        <title>Genome sequencing and assembly of Indian major carp, Cirrhinus mrigala (Hamilton, 1822).</title>
        <authorList>
            <person name="Mohindra V."/>
            <person name="Chowdhury L.M."/>
            <person name="Lal K."/>
            <person name="Jena J.K."/>
        </authorList>
    </citation>
    <scope>NUCLEOTIDE SEQUENCE [LARGE SCALE GENOMIC DNA]</scope>
    <source>
        <strain evidence="11">CM1030</strain>
        <tissue evidence="11">Blood</tissue>
    </source>
</reference>
<evidence type="ECO:0000256" key="5">
    <source>
        <dbReference type="ARBA" id="ARBA00022729"/>
    </source>
</evidence>
<gene>
    <name evidence="11" type="ORF">M9458_018546</name>
</gene>
<evidence type="ECO:0000256" key="2">
    <source>
        <dbReference type="ARBA" id="ARBA00022452"/>
    </source>
</evidence>
<proteinExistence type="predicted"/>
<keyword evidence="9" id="KW-0325">Glycoprotein</keyword>
<comment type="subcellular location">
    <subcellularLocation>
        <location evidence="1">Membrane</location>
        <topology evidence="1">Multi-pass membrane protein</topology>
    </subcellularLocation>
</comment>
<evidence type="ECO:0000256" key="10">
    <source>
        <dbReference type="SAM" id="SignalP"/>
    </source>
</evidence>
<feature type="chain" id="PRO_5044870968" evidence="10">
    <location>
        <begin position="21"/>
        <end position="151"/>
    </location>
</feature>
<keyword evidence="12" id="KW-1185">Reference proteome</keyword>
<feature type="non-terminal residue" evidence="11">
    <location>
        <position position="151"/>
    </location>
</feature>
<evidence type="ECO:0000313" key="11">
    <source>
        <dbReference type="EMBL" id="KAL0186876.1"/>
    </source>
</evidence>
<name>A0ABD0QLE9_CIRMR</name>
<keyword evidence="8" id="KW-1015">Disulfide bond</keyword>
<dbReference type="GO" id="GO:0045087">
    <property type="term" value="P:innate immune response"/>
    <property type="evidence" value="ECO:0007669"/>
    <property type="project" value="UniProtKB-KW"/>
</dbReference>
<comment type="caution">
    <text evidence="11">The sequence shown here is derived from an EMBL/GenBank/DDBJ whole genome shotgun (WGS) entry which is preliminary data.</text>
</comment>
<organism evidence="11 12">
    <name type="scientific">Cirrhinus mrigala</name>
    <name type="common">Mrigala</name>
    <dbReference type="NCBI Taxonomy" id="683832"/>
    <lineage>
        <taxon>Eukaryota</taxon>
        <taxon>Metazoa</taxon>
        <taxon>Chordata</taxon>
        <taxon>Craniata</taxon>
        <taxon>Vertebrata</taxon>
        <taxon>Euteleostomi</taxon>
        <taxon>Actinopterygii</taxon>
        <taxon>Neopterygii</taxon>
        <taxon>Teleostei</taxon>
        <taxon>Ostariophysi</taxon>
        <taxon>Cypriniformes</taxon>
        <taxon>Cyprinidae</taxon>
        <taxon>Labeoninae</taxon>
        <taxon>Labeonini</taxon>
        <taxon>Cirrhinus</taxon>
    </lineage>
</organism>
<evidence type="ECO:0000256" key="1">
    <source>
        <dbReference type="ARBA" id="ARBA00004141"/>
    </source>
</evidence>
<keyword evidence="3" id="KW-0399">Innate immunity</keyword>
<keyword evidence="4" id="KW-0812">Transmembrane</keyword>
<keyword evidence="6" id="KW-0391">Immunity</keyword>
<evidence type="ECO:0000256" key="6">
    <source>
        <dbReference type="ARBA" id="ARBA00022859"/>
    </source>
</evidence>
<keyword evidence="7" id="KW-0472">Membrane</keyword>
<feature type="signal peptide" evidence="10">
    <location>
        <begin position="1"/>
        <end position="20"/>
    </location>
</feature>
<evidence type="ECO:0000256" key="4">
    <source>
        <dbReference type="ARBA" id="ARBA00022692"/>
    </source>
</evidence>
<sequence length="151" mass="16839">MESRAFCLLMLCCFISVCNFHPLNLRPNNGLRLCRKNSSLPGLEVLPGGGWDNLRNIDMGRVMNLSYSQCQTTEDGVYLIPDEVFVIPQKVSGVETNSEIITSWLEQKSSTSSSINADVSFFSVLNAKFSAENQRMKTHQVKDSSVTARVQ</sequence>
<accession>A0ABD0QLE9</accession>
<evidence type="ECO:0000256" key="9">
    <source>
        <dbReference type="ARBA" id="ARBA00023180"/>
    </source>
</evidence>
<dbReference type="AlphaFoldDB" id="A0ABD0QLE9"/>
<dbReference type="EMBL" id="JAMKFB020000008">
    <property type="protein sequence ID" value="KAL0186876.1"/>
    <property type="molecule type" value="Genomic_DNA"/>
</dbReference>
<evidence type="ECO:0000256" key="8">
    <source>
        <dbReference type="ARBA" id="ARBA00023157"/>
    </source>
</evidence>
<evidence type="ECO:0000256" key="7">
    <source>
        <dbReference type="ARBA" id="ARBA00023136"/>
    </source>
</evidence>
<dbReference type="InterPro" id="IPR039707">
    <property type="entry name" value="MPEG1"/>
</dbReference>
<evidence type="ECO:0000313" key="12">
    <source>
        <dbReference type="Proteomes" id="UP001529510"/>
    </source>
</evidence>
<keyword evidence="5 10" id="KW-0732">Signal</keyword>
<protein>
    <submittedName>
        <fullName evidence="11">Uncharacterized protein</fullName>
    </submittedName>
</protein>